<keyword evidence="4" id="KW-0175">Coiled coil</keyword>
<dbReference type="FunFam" id="3.30.70.270:FF:000001">
    <property type="entry name" value="Diguanylate cyclase domain protein"/>
    <property type="match status" value="1"/>
</dbReference>
<proteinExistence type="predicted"/>
<dbReference type="InterPro" id="IPR011006">
    <property type="entry name" value="CheY-like_superfamily"/>
</dbReference>
<dbReference type="STRING" id="889378.Spiaf_0710"/>
<keyword evidence="3" id="KW-0597">Phosphoprotein</keyword>
<dbReference type="Gene3D" id="3.30.70.270">
    <property type="match status" value="1"/>
</dbReference>
<dbReference type="SMART" id="SM00448">
    <property type="entry name" value="REC"/>
    <property type="match status" value="1"/>
</dbReference>
<protein>
    <recommendedName>
        <fullName evidence="1">diguanylate cyclase</fullName>
        <ecNumber evidence="1">2.7.7.65</ecNumber>
    </recommendedName>
</protein>
<dbReference type="SMART" id="SM00267">
    <property type="entry name" value="GGDEF"/>
    <property type="match status" value="1"/>
</dbReference>
<gene>
    <name evidence="7" type="ordered locus">Spiaf_0710</name>
</gene>
<dbReference type="InterPro" id="IPR043128">
    <property type="entry name" value="Rev_trsase/Diguanyl_cyclase"/>
</dbReference>
<evidence type="ECO:0000256" key="4">
    <source>
        <dbReference type="SAM" id="Coils"/>
    </source>
</evidence>
<keyword evidence="8" id="KW-1185">Reference proteome</keyword>
<accession>H9UH17</accession>
<comment type="catalytic activity">
    <reaction evidence="2">
        <text>2 GTP = 3',3'-c-di-GMP + 2 diphosphate</text>
        <dbReference type="Rhea" id="RHEA:24898"/>
        <dbReference type="ChEBI" id="CHEBI:33019"/>
        <dbReference type="ChEBI" id="CHEBI:37565"/>
        <dbReference type="ChEBI" id="CHEBI:58805"/>
        <dbReference type="EC" id="2.7.7.65"/>
    </reaction>
</comment>
<dbReference type="SUPFAM" id="SSF52172">
    <property type="entry name" value="CheY-like"/>
    <property type="match status" value="1"/>
</dbReference>
<evidence type="ECO:0000259" key="6">
    <source>
        <dbReference type="PROSITE" id="PS50887"/>
    </source>
</evidence>
<dbReference type="SUPFAM" id="SSF55073">
    <property type="entry name" value="Nucleotide cyclase"/>
    <property type="match status" value="1"/>
</dbReference>
<dbReference type="PANTHER" id="PTHR45138:SF9">
    <property type="entry name" value="DIGUANYLATE CYCLASE DGCM-RELATED"/>
    <property type="match status" value="1"/>
</dbReference>
<evidence type="ECO:0000313" key="8">
    <source>
        <dbReference type="Proteomes" id="UP000007383"/>
    </source>
</evidence>
<dbReference type="NCBIfam" id="TIGR00254">
    <property type="entry name" value="GGDEF"/>
    <property type="match status" value="1"/>
</dbReference>
<dbReference type="KEGG" id="sfc:Spiaf_0710"/>
<dbReference type="InterPro" id="IPR029787">
    <property type="entry name" value="Nucleotide_cyclase"/>
</dbReference>
<dbReference type="CDD" id="cd01949">
    <property type="entry name" value="GGDEF"/>
    <property type="match status" value="1"/>
</dbReference>
<dbReference type="Pfam" id="PF00990">
    <property type="entry name" value="GGDEF"/>
    <property type="match status" value="1"/>
</dbReference>
<dbReference type="PATRIC" id="fig|889378.3.peg.721"/>
<dbReference type="InterPro" id="IPR001789">
    <property type="entry name" value="Sig_transdc_resp-reg_receiver"/>
</dbReference>
<dbReference type="AlphaFoldDB" id="H9UH17"/>
<dbReference type="EC" id="2.7.7.65" evidence="1"/>
<feature type="modified residue" description="4-aspartylphosphate" evidence="3">
    <location>
        <position position="63"/>
    </location>
</feature>
<dbReference type="PROSITE" id="PS50110">
    <property type="entry name" value="RESPONSE_REGULATORY"/>
    <property type="match status" value="1"/>
</dbReference>
<dbReference type="InterPro" id="IPR050469">
    <property type="entry name" value="Diguanylate_Cyclase"/>
</dbReference>
<dbReference type="GO" id="GO:0043709">
    <property type="term" value="P:cell adhesion involved in single-species biofilm formation"/>
    <property type="evidence" value="ECO:0007669"/>
    <property type="project" value="TreeGrafter"/>
</dbReference>
<dbReference type="Proteomes" id="UP000007383">
    <property type="component" value="Chromosome"/>
</dbReference>
<dbReference type="PROSITE" id="PS50887">
    <property type="entry name" value="GGDEF"/>
    <property type="match status" value="1"/>
</dbReference>
<feature type="coiled-coil region" evidence="4">
    <location>
        <begin position="125"/>
        <end position="180"/>
    </location>
</feature>
<dbReference type="GO" id="GO:0052621">
    <property type="term" value="F:diguanylate cyclase activity"/>
    <property type="evidence" value="ECO:0007669"/>
    <property type="project" value="UniProtKB-EC"/>
</dbReference>
<feature type="domain" description="Response regulatory" evidence="5">
    <location>
        <begin position="14"/>
        <end position="130"/>
    </location>
</feature>
<dbReference type="GO" id="GO:0000160">
    <property type="term" value="P:phosphorelay signal transduction system"/>
    <property type="evidence" value="ECO:0007669"/>
    <property type="project" value="InterPro"/>
</dbReference>
<dbReference type="EMBL" id="CP003282">
    <property type="protein sequence ID" value="AFG36810.1"/>
    <property type="molecule type" value="Genomic_DNA"/>
</dbReference>
<evidence type="ECO:0000259" key="5">
    <source>
        <dbReference type="PROSITE" id="PS50110"/>
    </source>
</evidence>
<dbReference type="InterPro" id="IPR000160">
    <property type="entry name" value="GGDEF_dom"/>
</dbReference>
<feature type="domain" description="GGDEF" evidence="6">
    <location>
        <begin position="208"/>
        <end position="338"/>
    </location>
</feature>
<evidence type="ECO:0000256" key="2">
    <source>
        <dbReference type="ARBA" id="ARBA00034247"/>
    </source>
</evidence>
<dbReference type="HOGENOM" id="CLU_000445_11_28_12"/>
<evidence type="ECO:0000313" key="7">
    <source>
        <dbReference type="EMBL" id="AFG36810.1"/>
    </source>
</evidence>
<dbReference type="Pfam" id="PF00072">
    <property type="entry name" value="Response_reg"/>
    <property type="match status" value="1"/>
</dbReference>
<evidence type="ECO:0000256" key="1">
    <source>
        <dbReference type="ARBA" id="ARBA00012528"/>
    </source>
</evidence>
<dbReference type="RefSeq" id="WP_014454807.1">
    <property type="nucleotide sequence ID" value="NC_017098.1"/>
</dbReference>
<dbReference type="eggNOG" id="COG3706">
    <property type="taxonomic scope" value="Bacteria"/>
</dbReference>
<dbReference type="PANTHER" id="PTHR45138">
    <property type="entry name" value="REGULATORY COMPONENTS OF SENSORY TRANSDUCTION SYSTEM"/>
    <property type="match status" value="1"/>
</dbReference>
<dbReference type="GO" id="GO:0005886">
    <property type="term" value="C:plasma membrane"/>
    <property type="evidence" value="ECO:0007669"/>
    <property type="project" value="TreeGrafter"/>
</dbReference>
<name>H9UH17_SPIAZ</name>
<reference evidence="8" key="1">
    <citation type="journal article" date="2013" name="Stand. Genomic Sci.">
        <title>Complete genome sequence of the halophilic bacterium Spirochaeta africana type strain (Z-7692(T)) from the alkaline Lake Magadi in the East African Rift.</title>
        <authorList>
            <person name="Liolos K."/>
            <person name="Abt B."/>
            <person name="Scheuner C."/>
            <person name="Teshima H."/>
            <person name="Held B."/>
            <person name="Lapidus A."/>
            <person name="Nolan M."/>
            <person name="Lucas S."/>
            <person name="Deshpande S."/>
            <person name="Cheng J.F."/>
            <person name="Tapia R."/>
            <person name="Goodwin L.A."/>
            <person name="Pitluck S."/>
            <person name="Pagani I."/>
            <person name="Ivanova N."/>
            <person name="Mavromatis K."/>
            <person name="Mikhailova N."/>
            <person name="Huntemann M."/>
            <person name="Pati A."/>
            <person name="Chen A."/>
            <person name="Palaniappan K."/>
            <person name="Land M."/>
            <person name="Rohde M."/>
            <person name="Tindall B.J."/>
            <person name="Detter J.C."/>
            <person name="Goker M."/>
            <person name="Bristow J."/>
            <person name="Eisen J.A."/>
            <person name="Markowitz V."/>
            <person name="Hugenholtz P."/>
            <person name="Woyke T."/>
            <person name="Klenk H.P."/>
            <person name="Kyrpides N.C."/>
        </authorList>
    </citation>
    <scope>NUCLEOTIDE SEQUENCE</scope>
    <source>
        <strain evidence="8">ATCC 700263 / DSM 8902 / Z-7692</strain>
    </source>
</reference>
<evidence type="ECO:0000256" key="3">
    <source>
        <dbReference type="PROSITE-ProRule" id="PRU00169"/>
    </source>
</evidence>
<dbReference type="Gene3D" id="3.40.50.2300">
    <property type="match status" value="1"/>
</dbReference>
<organism evidence="7 8">
    <name type="scientific">Spirochaeta africana (strain ATCC 700263 / DSM 8902 / Z-7692)</name>
    <dbReference type="NCBI Taxonomy" id="889378"/>
    <lineage>
        <taxon>Bacteria</taxon>
        <taxon>Pseudomonadati</taxon>
        <taxon>Spirochaetota</taxon>
        <taxon>Spirochaetia</taxon>
        <taxon>Spirochaetales</taxon>
        <taxon>Spirochaetaceae</taxon>
        <taxon>Spirochaeta</taxon>
    </lineage>
</organism>
<sequence>MSDQHQLSDQRQFNVLIVDDQPENIAIAANNLKSDEISLSFASTGREALERLEHLQVDLFLLDIMMPEMDGYELCRIIKQKPEYKTVPVIFLTAKTDQSSLLTGFDAGAVDYISKPFFGEELRHRVHAQLELRFAQRQLESFSNQLNLQILKAMQTEQALQQKQEELERANKALSEMASYDPLTGLLNRRKGWDYIEYEAERSDREQRSIGCLLLDIDHFKQINDSLGHDTGDQVLAQLACTMKSALRKQDIIVRWGGEEFLIALPETDIQGALTAAEKIHQAIAGESWPTSSGQLTVSIGATAKDAAEPWNTTISRADKALYTAKESGRNRTCSLAS</sequence>
<dbReference type="GO" id="GO:1902201">
    <property type="term" value="P:negative regulation of bacterial-type flagellum-dependent cell motility"/>
    <property type="evidence" value="ECO:0007669"/>
    <property type="project" value="TreeGrafter"/>
</dbReference>